<dbReference type="Gene3D" id="3.40.710.10">
    <property type="entry name" value="DD-peptidase/beta-lactamase superfamily"/>
    <property type="match status" value="1"/>
</dbReference>
<protein>
    <submittedName>
        <fullName evidence="2">Beta-lactamase family protein</fullName>
    </submittedName>
</protein>
<dbReference type="SUPFAM" id="SSF56601">
    <property type="entry name" value="beta-lactamase/transpeptidase-like"/>
    <property type="match status" value="1"/>
</dbReference>
<reference evidence="2" key="1">
    <citation type="submission" date="2020-09" db="EMBL/GenBank/DDBJ databases">
        <authorList>
            <person name="Kim M.K."/>
        </authorList>
    </citation>
    <scope>NUCLEOTIDE SEQUENCE</scope>
    <source>
        <strain evidence="2">BT702</strain>
    </source>
</reference>
<evidence type="ECO:0000313" key="2">
    <source>
        <dbReference type="EMBL" id="MBD2705044.1"/>
    </source>
</evidence>
<name>A0A927AV92_9BACT</name>
<comment type="caution">
    <text evidence="2">The sequence shown here is derived from an EMBL/GenBank/DDBJ whole genome shotgun (WGS) entry which is preliminary data.</text>
</comment>
<gene>
    <name evidence="2" type="ORF">IC229_30735</name>
</gene>
<dbReference type="PANTHER" id="PTHR43283">
    <property type="entry name" value="BETA-LACTAMASE-RELATED"/>
    <property type="match status" value="1"/>
</dbReference>
<dbReference type="PANTHER" id="PTHR43283:SF18">
    <property type="match status" value="1"/>
</dbReference>
<dbReference type="Proteomes" id="UP000598820">
    <property type="component" value="Unassembled WGS sequence"/>
</dbReference>
<keyword evidence="3" id="KW-1185">Reference proteome</keyword>
<organism evidence="2 3">
    <name type="scientific">Spirosoma profusum</name>
    <dbReference type="NCBI Taxonomy" id="2771354"/>
    <lineage>
        <taxon>Bacteria</taxon>
        <taxon>Pseudomonadati</taxon>
        <taxon>Bacteroidota</taxon>
        <taxon>Cytophagia</taxon>
        <taxon>Cytophagales</taxon>
        <taxon>Cytophagaceae</taxon>
        <taxon>Spirosoma</taxon>
    </lineage>
</organism>
<proteinExistence type="predicted"/>
<evidence type="ECO:0000313" key="3">
    <source>
        <dbReference type="Proteomes" id="UP000598820"/>
    </source>
</evidence>
<accession>A0A927AV92</accession>
<feature type="domain" description="Beta-lactamase-related" evidence="1">
    <location>
        <begin position="20"/>
        <end position="316"/>
    </location>
</feature>
<dbReference type="InterPro" id="IPR012338">
    <property type="entry name" value="Beta-lactam/transpept-like"/>
</dbReference>
<dbReference type="EMBL" id="JACWZY010000043">
    <property type="protein sequence ID" value="MBD2705044.1"/>
    <property type="molecule type" value="Genomic_DNA"/>
</dbReference>
<dbReference type="RefSeq" id="WP_190892118.1">
    <property type="nucleotide sequence ID" value="NZ_JACWZY010000043.1"/>
</dbReference>
<dbReference type="Pfam" id="PF00144">
    <property type="entry name" value="Beta-lactamase"/>
    <property type="match status" value="1"/>
</dbReference>
<dbReference type="AlphaFoldDB" id="A0A927AV92"/>
<dbReference type="InterPro" id="IPR001466">
    <property type="entry name" value="Beta-lactam-related"/>
</dbReference>
<dbReference type="InterPro" id="IPR050789">
    <property type="entry name" value="Diverse_Enzym_Activities"/>
</dbReference>
<sequence length="349" mass="37990">MSLPILAQSHRPPLQTALPSIMDSASIPALSIALIDNGQISWCEGLGVKDTITKQPVSATTIFRAASLGKPVFAYAVLQLSQQGKIALDTPLVKYVPTGYLQTQFLKGPMLDDRIALITARMILNHTSGLPNWRTEEKALVTLFTPGSRYSYSGEGYYLLQLVVEHLVKQPIEAFMQQTVFKPLGMSHSSYVYHPADSLAYTRSYDGTGRLVPDEVEAANVAHTLRTTAGDYARFVLAAMMPTGVDTNPSTTLLSSLVKTDICQPGQVSWGLGIAVQHTTNGDLFCQWAKSPTASGYVIGSSSQKKAVVYLVNIANQGLRVGKRMVELGLNYVDPLFAYFGVRPYNARP</sequence>
<evidence type="ECO:0000259" key="1">
    <source>
        <dbReference type="Pfam" id="PF00144"/>
    </source>
</evidence>